<comment type="caution">
    <text evidence="2">The sequence shown here is derived from an EMBL/GenBank/DDBJ whole genome shotgun (WGS) entry which is preliminary data.</text>
</comment>
<dbReference type="EMBL" id="VSRR010002370">
    <property type="protein sequence ID" value="MPC31108.1"/>
    <property type="molecule type" value="Genomic_DNA"/>
</dbReference>
<feature type="compositionally biased region" description="Polar residues" evidence="1">
    <location>
        <begin position="63"/>
        <end position="77"/>
    </location>
</feature>
<keyword evidence="3" id="KW-1185">Reference proteome</keyword>
<reference evidence="2 3" key="1">
    <citation type="submission" date="2019-05" db="EMBL/GenBank/DDBJ databases">
        <title>Another draft genome of Portunus trituberculatus and its Hox gene families provides insights of decapod evolution.</title>
        <authorList>
            <person name="Jeong J.-H."/>
            <person name="Song I."/>
            <person name="Kim S."/>
            <person name="Choi T."/>
            <person name="Kim D."/>
            <person name="Ryu S."/>
            <person name="Kim W."/>
        </authorList>
    </citation>
    <scope>NUCLEOTIDE SEQUENCE [LARGE SCALE GENOMIC DNA]</scope>
    <source>
        <tissue evidence="2">Muscle</tissue>
    </source>
</reference>
<evidence type="ECO:0000313" key="3">
    <source>
        <dbReference type="Proteomes" id="UP000324222"/>
    </source>
</evidence>
<name>A0A5B7EC59_PORTR</name>
<dbReference type="AlphaFoldDB" id="A0A5B7EC59"/>
<accession>A0A5B7EC59</accession>
<organism evidence="2 3">
    <name type="scientific">Portunus trituberculatus</name>
    <name type="common">Swimming crab</name>
    <name type="synonym">Neptunus trituberculatus</name>
    <dbReference type="NCBI Taxonomy" id="210409"/>
    <lineage>
        <taxon>Eukaryota</taxon>
        <taxon>Metazoa</taxon>
        <taxon>Ecdysozoa</taxon>
        <taxon>Arthropoda</taxon>
        <taxon>Crustacea</taxon>
        <taxon>Multicrustacea</taxon>
        <taxon>Malacostraca</taxon>
        <taxon>Eumalacostraca</taxon>
        <taxon>Eucarida</taxon>
        <taxon>Decapoda</taxon>
        <taxon>Pleocyemata</taxon>
        <taxon>Brachyura</taxon>
        <taxon>Eubrachyura</taxon>
        <taxon>Portunoidea</taxon>
        <taxon>Portunidae</taxon>
        <taxon>Portuninae</taxon>
        <taxon>Portunus</taxon>
    </lineage>
</organism>
<sequence length="106" mass="11609">MECNWCGADTFIPNFTEPFPTIPASRRVAENVNKHGRQLYRLWSPPPPPSRGVVTRARLTLASPASRTSNAKINTAQDPHHQQHSGTGLGVPGVKYAQVAQHRCLG</sequence>
<feature type="region of interest" description="Disordered" evidence="1">
    <location>
        <begin position="62"/>
        <end position="93"/>
    </location>
</feature>
<evidence type="ECO:0000256" key="1">
    <source>
        <dbReference type="SAM" id="MobiDB-lite"/>
    </source>
</evidence>
<evidence type="ECO:0000313" key="2">
    <source>
        <dbReference type="EMBL" id="MPC31108.1"/>
    </source>
</evidence>
<dbReference type="Proteomes" id="UP000324222">
    <property type="component" value="Unassembled WGS sequence"/>
</dbReference>
<protein>
    <submittedName>
        <fullName evidence="2">Uncharacterized protein</fullName>
    </submittedName>
</protein>
<proteinExistence type="predicted"/>
<gene>
    <name evidence="2" type="ORF">E2C01_024387</name>
</gene>